<proteinExistence type="predicted"/>
<evidence type="ECO:0000256" key="1">
    <source>
        <dbReference type="SAM" id="MobiDB-lite"/>
    </source>
</evidence>
<sequence length="330" mass="38517">MSAIPLKLLALLFLLYLHTEAAPKRPRPNPNLHTAEDERPESKKLHKDENIGVKDWISKEEYKTQLVGIGGTYGVLRDTASRQGVVESDHFPPKSIYQYSPDPELQKLAETDMPALSMKRRLHREFTTTGAKVYKESLQKTMNTATGELNYNRKFVTKLKEHMANGEYYKVVWLSVEEYRKSLGDKTHRQHNEDTFEKYKAGIYDALKVHVKLGMITEDERTKLRKEFQLDTSRPEDTELRGWANQQVQAKLNHMNQFELKHRQPFVDKESDPKCDMKKAGKTTAAVRRNIKRACREMAEMNLGKRMTKLKSRFSKAVNFLHSRNWRFTM</sequence>
<evidence type="ECO:0000256" key="2">
    <source>
        <dbReference type="SAM" id="SignalP"/>
    </source>
</evidence>
<keyword evidence="2" id="KW-0732">Signal</keyword>
<gene>
    <name evidence="3" type="ORF">Fcan01_25397</name>
</gene>
<name>A0A226D2Z7_FOLCA</name>
<dbReference type="AlphaFoldDB" id="A0A226D2Z7"/>
<dbReference type="EMBL" id="LNIX01000036">
    <property type="protein sequence ID" value="OXA39952.1"/>
    <property type="molecule type" value="Genomic_DNA"/>
</dbReference>
<feature type="region of interest" description="Disordered" evidence="1">
    <location>
        <begin position="23"/>
        <end position="47"/>
    </location>
</feature>
<feature type="signal peptide" evidence="2">
    <location>
        <begin position="1"/>
        <end position="21"/>
    </location>
</feature>
<dbReference type="OrthoDB" id="10332212at2759"/>
<evidence type="ECO:0000313" key="4">
    <source>
        <dbReference type="Proteomes" id="UP000198287"/>
    </source>
</evidence>
<organism evidence="3 4">
    <name type="scientific">Folsomia candida</name>
    <name type="common">Springtail</name>
    <dbReference type="NCBI Taxonomy" id="158441"/>
    <lineage>
        <taxon>Eukaryota</taxon>
        <taxon>Metazoa</taxon>
        <taxon>Ecdysozoa</taxon>
        <taxon>Arthropoda</taxon>
        <taxon>Hexapoda</taxon>
        <taxon>Collembola</taxon>
        <taxon>Entomobryomorpha</taxon>
        <taxon>Isotomoidea</taxon>
        <taxon>Isotomidae</taxon>
        <taxon>Proisotominae</taxon>
        <taxon>Folsomia</taxon>
    </lineage>
</organism>
<keyword evidence="4" id="KW-1185">Reference proteome</keyword>
<feature type="chain" id="PRO_5013121612" evidence="2">
    <location>
        <begin position="22"/>
        <end position="330"/>
    </location>
</feature>
<comment type="caution">
    <text evidence="3">The sequence shown here is derived from an EMBL/GenBank/DDBJ whole genome shotgun (WGS) entry which is preliminary data.</text>
</comment>
<evidence type="ECO:0000313" key="3">
    <source>
        <dbReference type="EMBL" id="OXA39952.1"/>
    </source>
</evidence>
<protein>
    <submittedName>
        <fullName evidence="3">Uncharacterized protein</fullName>
    </submittedName>
</protein>
<accession>A0A226D2Z7</accession>
<dbReference type="Proteomes" id="UP000198287">
    <property type="component" value="Unassembled WGS sequence"/>
</dbReference>
<reference evidence="3 4" key="1">
    <citation type="submission" date="2015-12" db="EMBL/GenBank/DDBJ databases">
        <title>The genome of Folsomia candida.</title>
        <authorList>
            <person name="Faddeeva A."/>
            <person name="Derks M.F."/>
            <person name="Anvar Y."/>
            <person name="Smit S."/>
            <person name="Van Straalen N."/>
            <person name="Roelofs D."/>
        </authorList>
    </citation>
    <scope>NUCLEOTIDE SEQUENCE [LARGE SCALE GENOMIC DNA]</scope>
    <source>
        <strain evidence="3 4">VU population</strain>
        <tissue evidence="3">Whole body</tissue>
    </source>
</reference>
<feature type="compositionally biased region" description="Basic and acidic residues" evidence="1">
    <location>
        <begin position="34"/>
        <end position="47"/>
    </location>
</feature>